<reference evidence="3" key="1">
    <citation type="submission" date="2015-10" db="EMBL/GenBank/DDBJ databases">
        <authorList>
            <person name="Regsiter A."/>
            <person name="william w."/>
        </authorList>
    </citation>
    <scope>NUCLEOTIDE SEQUENCE</scope>
    <source>
        <strain evidence="3">Montdore</strain>
    </source>
</reference>
<feature type="compositionally biased region" description="Basic and acidic residues" evidence="1">
    <location>
        <begin position="96"/>
        <end position="110"/>
    </location>
</feature>
<feature type="domain" description="DUF7871" evidence="2">
    <location>
        <begin position="6"/>
        <end position="90"/>
    </location>
</feature>
<dbReference type="EMBL" id="LN891178">
    <property type="protein sequence ID" value="CUS07796.1"/>
    <property type="molecule type" value="Genomic_DNA"/>
</dbReference>
<dbReference type="Pfam" id="PF25277">
    <property type="entry name" value="DUF7871"/>
    <property type="match status" value="1"/>
</dbReference>
<protein>
    <recommendedName>
        <fullName evidence="2">DUF7871 domain-containing protein</fullName>
    </recommendedName>
</protein>
<proteinExistence type="predicted"/>
<feature type="region of interest" description="Disordered" evidence="1">
    <location>
        <begin position="96"/>
        <end position="121"/>
    </location>
</feature>
<dbReference type="PANTHER" id="PTHR40620">
    <property type="entry name" value="RESISTANCE PROTEIN CRD2, PUTATIVE (AFU_ORTHOLOGUE AFUA_4G04318)-RELATED"/>
    <property type="match status" value="1"/>
</dbReference>
<evidence type="ECO:0000256" key="1">
    <source>
        <dbReference type="SAM" id="MobiDB-lite"/>
    </source>
</evidence>
<dbReference type="InterPro" id="IPR057193">
    <property type="entry name" value="DUF7871"/>
</dbReference>
<gene>
    <name evidence="3" type="ORF">GSTUAT00008137001</name>
</gene>
<organism evidence="3 4">
    <name type="scientific">Tuber aestivum</name>
    <name type="common">summer truffle</name>
    <dbReference type="NCBI Taxonomy" id="59557"/>
    <lineage>
        <taxon>Eukaryota</taxon>
        <taxon>Fungi</taxon>
        <taxon>Dikarya</taxon>
        <taxon>Ascomycota</taxon>
        <taxon>Pezizomycotina</taxon>
        <taxon>Pezizomycetes</taxon>
        <taxon>Pezizales</taxon>
        <taxon>Tuberaceae</taxon>
        <taxon>Tuber</taxon>
    </lineage>
</organism>
<dbReference type="AlphaFoldDB" id="A0A292PJX7"/>
<evidence type="ECO:0000313" key="3">
    <source>
        <dbReference type="EMBL" id="CUS07796.1"/>
    </source>
</evidence>
<keyword evidence="4" id="KW-1185">Reference proteome</keyword>
<evidence type="ECO:0000259" key="2">
    <source>
        <dbReference type="Pfam" id="PF25277"/>
    </source>
</evidence>
<accession>A0A292PJX7</accession>
<evidence type="ECO:0000313" key="4">
    <source>
        <dbReference type="Proteomes" id="UP001412239"/>
    </source>
</evidence>
<sequence length="121" mass="13329">MVVNPPPTCCKKTGGDCTCAQQAKCSCGQKEALNCTCERAPQENKVEGARLRRPAKQCTCERAAEENTVTGDSCECGLRRADACYVEVRRLIDYSRHMREESERGLERGRGGLHRKGVAGH</sequence>
<name>A0A292PJX7_9PEZI</name>
<dbReference type="PANTHER" id="PTHR40620:SF1">
    <property type="entry name" value="RESISTANCE PROTEIN CRD2, PUTATIVE (AFU_ORTHOLOGUE AFUA_4G04318)-RELATED"/>
    <property type="match status" value="1"/>
</dbReference>
<dbReference type="Proteomes" id="UP001412239">
    <property type="component" value="Unassembled WGS sequence"/>
</dbReference>
<feature type="compositionally biased region" description="Basic residues" evidence="1">
    <location>
        <begin position="111"/>
        <end position="121"/>
    </location>
</feature>